<feature type="signal peptide" evidence="2">
    <location>
        <begin position="1"/>
        <end position="24"/>
    </location>
</feature>
<dbReference type="RefSeq" id="WP_233388532.1">
    <property type="nucleotide sequence ID" value="NZ_JAJTWT010000001.1"/>
</dbReference>
<accession>A0ABS8X634</accession>
<feature type="compositionally biased region" description="Low complexity" evidence="1">
    <location>
        <begin position="69"/>
        <end position="86"/>
    </location>
</feature>
<comment type="caution">
    <text evidence="3">The sequence shown here is derived from an EMBL/GenBank/DDBJ whole genome shotgun (WGS) entry which is preliminary data.</text>
</comment>
<keyword evidence="2" id="KW-0732">Signal</keyword>
<evidence type="ECO:0000313" key="4">
    <source>
        <dbReference type="Proteomes" id="UP001201463"/>
    </source>
</evidence>
<gene>
    <name evidence="3" type="ORF">LXT12_00875</name>
</gene>
<name>A0ABS8X634_9BURK</name>
<keyword evidence="4" id="KW-1185">Reference proteome</keyword>
<feature type="chain" id="PRO_5045561464" evidence="2">
    <location>
        <begin position="25"/>
        <end position="86"/>
    </location>
</feature>
<protein>
    <submittedName>
        <fullName evidence="3">Uncharacterized protein</fullName>
    </submittedName>
</protein>
<organism evidence="3 4">
    <name type="scientific">Pelomonas caseinilytica</name>
    <dbReference type="NCBI Taxonomy" id="2906763"/>
    <lineage>
        <taxon>Bacteria</taxon>
        <taxon>Pseudomonadati</taxon>
        <taxon>Pseudomonadota</taxon>
        <taxon>Betaproteobacteria</taxon>
        <taxon>Burkholderiales</taxon>
        <taxon>Sphaerotilaceae</taxon>
        <taxon>Roseateles</taxon>
    </lineage>
</organism>
<evidence type="ECO:0000256" key="1">
    <source>
        <dbReference type="SAM" id="MobiDB-lite"/>
    </source>
</evidence>
<dbReference type="EMBL" id="JAJTWT010000001">
    <property type="protein sequence ID" value="MCE4535811.1"/>
    <property type="molecule type" value="Genomic_DNA"/>
</dbReference>
<sequence length="86" mass="9368">MRSLAHLSRALAAASLLLPSLLWAARPDPEVLNAIRDQGFNHSQVMQTLQHLTDRIGPRLTNSPQITAPGCTTPTWTPSTTPCPRT</sequence>
<proteinExistence type="predicted"/>
<reference evidence="3 4" key="1">
    <citation type="submission" date="2021-12" db="EMBL/GenBank/DDBJ databases">
        <title>Genome seq of p7.</title>
        <authorList>
            <person name="Seo T."/>
        </authorList>
    </citation>
    <scope>NUCLEOTIDE SEQUENCE [LARGE SCALE GENOMIC DNA]</scope>
    <source>
        <strain evidence="3 4">P7</strain>
    </source>
</reference>
<evidence type="ECO:0000313" key="3">
    <source>
        <dbReference type="EMBL" id="MCE4535811.1"/>
    </source>
</evidence>
<evidence type="ECO:0000256" key="2">
    <source>
        <dbReference type="SAM" id="SignalP"/>
    </source>
</evidence>
<feature type="region of interest" description="Disordered" evidence="1">
    <location>
        <begin position="59"/>
        <end position="86"/>
    </location>
</feature>
<dbReference type="Proteomes" id="UP001201463">
    <property type="component" value="Unassembled WGS sequence"/>
</dbReference>